<dbReference type="SUPFAM" id="SSF118116">
    <property type="entry name" value="DNA mismatch repair protein MutL"/>
    <property type="match status" value="1"/>
</dbReference>
<dbReference type="SMART" id="SM00853">
    <property type="entry name" value="MutL_C"/>
    <property type="match status" value="1"/>
</dbReference>
<reference evidence="14 15" key="1">
    <citation type="journal article" date="2020" name="Fungal Divers.">
        <title>Resolving the Mortierellaceae phylogeny through synthesis of multi-gene phylogenetics and phylogenomics.</title>
        <authorList>
            <person name="Vandepol N."/>
            <person name="Liber J."/>
            <person name="Desiro A."/>
            <person name="Na H."/>
            <person name="Kennedy M."/>
            <person name="Barry K."/>
            <person name="Grigoriev I.V."/>
            <person name="Miller A.N."/>
            <person name="O'Donnell K."/>
            <person name="Stajich J.E."/>
            <person name="Bonito G."/>
        </authorList>
    </citation>
    <scope>NUCLEOTIDE SEQUENCE [LARGE SCALE GENOMIC DNA]</scope>
    <source>
        <strain evidence="14 15">AD045</strain>
    </source>
</reference>
<evidence type="ECO:0000259" key="13">
    <source>
        <dbReference type="SMART" id="SM00853"/>
    </source>
</evidence>
<dbReference type="Proteomes" id="UP001194696">
    <property type="component" value="Unassembled WGS sequence"/>
</dbReference>
<evidence type="ECO:0000256" key="4">
    <source>
        <dbReference type="ARBA" id="ARBA00022679"/>
    </source>
</evidence>
<gene>
    <name evidence="14" type="ORF">BGZ96_011404</name>
</gene>
<evidence type="ECO:0000256" key="7">
    <source>
        <dbReference type="ARBA" id="ARBA00022840"/>
    </source>
</evidence>
<dbReference type="Gene3D" id="3.30.1540.20">
    <property type="entry name" value="MutL, C-terminal domain, dimerisation subdomain"/>
    <property type="match status" value="1"/>
</dbReference>
<keyword evidence="15" id="KW-1185">Reference proteome</keyword>
<evidence type="ECO:0000256" key="6">
    <source>
        <dbReference type="ARBA" id="ARBA00022741"/>
    </source>
</evidence>
<dbReference type="PANTHER" id="PTHR11088">
    <property type="entry name" value="TRNA DIMETHYLALLYLTRANSFERASE"/>
    <property type="match status" value="1"/>
</dbReference>
<comment type="catalytic activity">
    <reaction evidence="9 10">
        <text>adenosine(37) in tRNA + dimethylallyl diphosphate = N(6)-dimethylallyladenosine(37) in tRNA + diphosphate</text>
        <dbReference type="Rhea" id="RHEA:26482"/>
        <dbReference type="Rhea" id="RHEA-COMP:10162"/>
        <dbReference type="Rhea" id="RHEA-COMP:10375"/>
        <dbReference type="ChEBI" id="CHEBI:33019"/>
        <dbReference type="ChEBI" id="CHEBI:57623"/>
        <dbReference type="ChEBI" id="CHEBI:74411"/>
        <dbReference type="ChEBI" id="CHEBI:74415"/>
        <dbReference type="EC" id="2.5.1.75"/>
    </reaction>
</comment>
<comment type="caution">
    <text evidence="14">The sequence shown here is derived from an EMBL/GenBank/DDBJ whole genome shotgun (WGS) entry which is preliminary data.</text>
</comment>
<feature type="region of interest" description="Disordered" evidence="12">
    <location>
        <begin position="12"/>
        <end position="50"/>
    </location>
</feature>
<evidence type="ECO:0000256" key="1">
    <source>
        <dbReference type="ARBA" id="ARBA00001946"/>
    </source>
</evidence>
<dbReference type="InterPro" id="IPR014790">
    <property type="entry name" value="MutL_C"/>
</dbReference>
<dbReference type="HAMAP" id="MF_00185">
    <property type="entry name" value="IPP_trans"/>
    <property type="match status" value="1"/>
</dbReference>
<sequence>MQTKVEQPFAVYDALFGRRETNPDATRDEKHAAATPAPLADPDSNHAATDLNAAHPTESAEPVSAHVPPTAALPATADDAEDHPLGFAVGQLHSIYILAQNKRGLVLVDMHAAHERVVYEQFKTALAEHSIAVQPLLIPLSIPASEIEIGAVEENQDTLLALGFDIAIQSPTTLAIRAVPALLKKADLSALARAVLHDLQIYGGSQVLLEHQNELLGTMACHHAVRANQRLTLDEMNGLLRQMETTERANQFCLLGPTASGKTAAALALAKHAPIEIISVDSALVYRELDIGTAKPTLAERAIVTHHLVDILDPAQTYSAACFRADAQRLIGEIYARGALPLLVGGTMLYYKALTEGLATLPAADPQVRATLDQEAARDGWHALHARLATCDPALAAKLAPNDAQRIQRALEVWTLSGQPMSQLLAAQNQAPSLYDYAPIALEPSDRSVLHQRIAARFDAMLEAGFVTEVTRLRARGDLHPDLPALRCVGYRQIWQYLEGKTNQATMREQGVAATRQLCKRQLTWLRAIDKRLIIDCCAPDVSAQVITVAMRIWRRAVNI</sequence>
<dbReference type="EC" id="2.5.1.75" evidence="3 10"/>
<evidence type="ECO:0000256" key="3">
    <source>
        <dbReference type="ARBA" id="ARBA00012665"/>
    </source>
</evidence>
<evidence type="ECO:0000256" key="10">
    <source>
        <dbReference type="RuleBase" id="RU003783"/>
    </source>
</evidence>
<evidence type="ECO:0000313" key="15">
    <source>
        <dbReference type="Proteomes" id="UP001194696"/>
    </source>
</evidence>
<accession>A0ABQ7KGN1</accession>
<keyword evidence="8" id="KW-0460">Magnesium</keyword>
<feature type="compositionally biased region" description="Low complexity" evidence="12">
    <location>
        <begin position="33"/>
        <end position="42"/>
    </location>
</feature>
<dbReference type="Pfam" id="PF08676">
    <property type="entry name" value="MutL_C"/>
    <property type="match status" value="1"/>
</dbReference>
<comment type="similarity">
    <text evidence="2 11">Belongs to the IPP transferase family.</text>
</comment>
<comment type="cofactor">
    <cofactor evidence="1">
        <name>Mg(2+)</name>
        <dbReference type="ChEBI" id="CHEBI:18420"/>
    </cofactor>
</comment>
<protein>
    <recommendedName>
        <fullName evidence="3 10">tRNA dimethylallyltransferase</fullName>
        <ecNumber evidence="3 10">2.5.1.75</ecNumber>
    </recommendedName>
</protein>
<dbReference type="InterPro" id="IPR039657">
    <property type="entry name" value="Dimethylallyltransferase"/>
</dbReference>
<dbReference type="InterPro" id="IPR027417">
    <property type="entry name" value="P-loop_NTPase"/>
</dbReference>
<dbReference type="Pfam" id="PF01715">
    <property type="entry name" value="IPPT"/>
    <property type="match status" value="1"/>
</dbReference>
<keyword evidence="7 11" id="KW-0067">ATP-binding</keyword>
<dbReference type="Gene3D" id="3.30.1370.100">
    <property type="entry name" value="MutL, C-terminal domain, regulatory subdomain"/>
    <property type="match status" value="1"/>
</dbReference>
<proteinExistence type="inferred from homology"/>
<dbReference type="Gene3D" id="1.10.20.140">
    <property type="match status" value="1"/>
</dbReference>
<name>A0ABQ7KGN1_9FUNG</name>
<keyword evidence="5 10" id="KW-0819">tRNA processing</keyword>
<keyword evidence="6 11" id="KW-0547">Nucleotide-binding</keyword>
<dbReference type="InterPro" id="IPR042120">
    <property type="entry name" value="MutL_C_dimsub"/>
</dbReference>
<evidence type="ECO:0000313" key="14">
    <source>
        <dbReference type="EMBL" id="KAG0298477.1"/>
    </source>
</evidence>
<keyword evidence="4 11" id="KW-0808">Transferase</keyword>
<organism evidence="14 15">
    <name type="scientific">Linnemannia gamsii</name>
    <dbReference type="NCBI Taxonomy" id="64522"/>
    <lineage>
        <taxon>Eukaryota</taxon>
        <taxon>Fungi</taxon>
        <taxon>Fungi incertae sedis</taxon>
        <taxon>Mucoromycota</taxon>
        <taxon>Mortierellomycotina</taxon>
        <taxon>Mortierellomycetes</taxon>
        <taxon>Mortierellales</taxon>
        <taxon>Mortierellaceae</taxon>
        <taxon>Linnemannia</taxon>
    </lineage>
</organism>
<dbReference type="InterPro" id="IPR037198">
    <property type="entry name" value="MutL_C_sf"/>
</dbReference>
<dbReference type="InterPro" id="IPR042121">
    <property type="entry name" value="MutL_C_regsub"/>
</dbReference>
<feature type="domain" description="MutL C-terminal dimerisation" evidence="13">
    <location>
        <begin position="88"/>
        <end position="231"/>
    </location>
</feature>
<dbReference type="InterPro" id="IPR018022">
    <property type="entry name" value="IPT"/>
</dbReference>
<evidence type="ECO:0000256" key="8">
    <source>
        <dbReference type="ARBA" id="ARBA00022842"/>
    </source>
</evidence>
<evidence type="ECO:0000256" key="9">
    <source>
        <dbReference type="ARBA" id="ARBA00049563"/>
    </source>
</evidence>
<feature type="compositionally biased region" description="Basic and acidic residues" evidence="12">
    <location>
        <begin position="16"/>
        <end position="32"/>
    </location>
</feature>
<evidence type="ECO:0000256" key="2">
    <source>
        <dbReference type="ARBA" id="ARBA00005842"/>
    </source>
</evidence>
<dbReference type="NCBIfam" id="TIGR00174">
    <property type="entry name" value="miaA"/>
    <property type="match status" value="1"/>
</dbReference>
<evidence type="ECO:0000256" key="11">
    <source>
        <dbReference type="RuleBase" id="RU003785"/>
    </source>
</evidence>
<dbReference type="PANTHER" id="PTHR11088:SF60">
    <property type="entry name" value="TRNA DIMETHYLALLYLTRANSFERASE"/>
    <property type="match status" value="1"/>
</dbReference>
<dbReference type="SUPFAM" id="SSF52540">
    <property type="entry name" value="P-loop containing nucleoside triphosphate hydrolases"/>
    <property type="match status" value="1"/>
</dbReference>
<evidence type="ECO:0000256" key="12">
    <source>
        <dbReference type="SAM" id="MobiDB-lite"/>
    </source>
</evidence>
<evidence type="ECO:0000256" key="5">
    <source>
        <dbReference type="ARBA" id="ARBA00022694"/>
    </source>
</evidence>
<dbReference type="Gene3D" id="3.40.50.300">
    <property type="entry name" value="P-loop containing nucleotide triphosphate hydrolases"/>
    <property type="match status" value="1"/>
</dbReference>
<dbReference type="EMBL" id="JAAAIM010000008">
    <property type="protein sequence ID" value="KAG0298477.1"/>
    <property type="molecule type" value="Genomic_DNA"/>
</dbReference>